<proteinExistence type="predicted"/>
<dbReference type="PANTHER" id="PTHR32089">
    <property type="entry name" value="METHYL-ACCEPTING CHEMOTAXIS PROTEIN MCPB"/>
    <property type="match status" value="1"/>
</dbReference>
<dbReference type="Gene3D" id="1.20.120.30">
    <property type="entry name" value="Aspartate receptor, ligand-binding domain"/>
    <property type="match status" value="1"/>
</dbReference>
<reference evidence="5 6" key="1">
    <citation type="submission" date="2016-10" db="EMBL/GenBank/DDBJ databases">
        <authorList>
            <person name="de Groot N.N."/>
        </authorList>
    </citation>
    <scope>NUCLEOTIDE SEQUENCE [LARGE SCALE GENOMIC DNA]</scope>
    <source>
        <strain evidence="5 6">EP1-55-1</strain>
    </source>
</reference>
<evidence type="ECO:0000256" key="3">
    <source>
        <dbReference type="SAM" id="Phobius"/>
    </source>
</evidence>
<dbReference type="EMBL" id="FOXB01000006">
    <property type="protein sequence ID" value="SFP10940.1"/>
    <property type="molecule type" value="Genomic_DNA"/>
</dbReference>
<accession>A0A1I5MN43</accession>
<keyword evidence="5" id="KW-0675">Receptor</keyword>
<keyword evidence="1 2" id="KW-0807">Transducer</keyword>
<keyword evidence="3" id="KW-0472">Membrane</keyword>
<dbReference type="InterPro" id="IPR025991">
    <property type="entry name" value="Chemoreceptor_zinc-bind_dom"/>
</dbReference>
<evidence type="ECO:0000313" key="6">
    <source>
        <dbReference type="Proteomes" id="UP000199227"/>
    </source>
</evidence>
<evidence type="ECO:0000259" key="4">
    <source>
        <dbReference type="PROSITE" id="PS50111"/>
    </source>
</evidence>
<dbReference type="SMART" id="SM00283">
    <property type="entry name" value="MA"/>
    <property type="match status" value="1"/>
</dbReference>
<dbReference type="PROSITE" id="PS50111">
    <property type="entry name" value="CHEMOTAXIS_TRANSDUC_2"/>
    <property type="match status" value="1"/>
</dbReference>
<feature type="transmembrane region" description="Helical" evidence="3">
    <location>
        <begin position="12"/>
        <end position="34"/>
    </location>
</feature>
<gene>
    <name evidence="5" type="ORF">SAMN05216234_10671</name>
</gene>
<dbReference type="STRING" id="223786.SAMN05216234_10671"/>
<dbReference type="Gene3D" id="1.10.287.950">
    <property type="entry name" value="Methyl-accepting chemotaxis protein"/>
    <property type="match status" value="1"/>
</dbReference>
<feature type="domain" description="Methyl-accepting transducer" evidence="4">
    <location>
        <begin position="177"/>
        <end position="353"/>
    </location>
</feature>
<protein>
    <submittedName>
        <fullName evidence="5">Chemoreceptor zinc-binding domain-containing protein</fullName>
    </submittedName>
</protein>
<dbReference type="Pfam" id="PF13682">
    <property type="entry name" value="CZB"/>
    <property type="match status" value="1"/>
</dbReference>
<dbReference type="AlphaFoldDB" id="A0A1I5MN43"/>
<evidence type="ECO:0000256" key="1">
    <source>
        <dbReference type="ARBA" id="ARBA00023224"/>
    </source>
</evidence>
<evidence type="ECO:0000256" key="2">
    <source>
        <dbReference type="PROSITE-ProRule" id="PRU00284"/>
    </source>
</evidence>
<dbReference type="GO" id="GO:0007165">
    <property type="term" value="P:signal transduction"/>
    <property type="evidence" value="ECO:0007669"/>
    <property type="project" value="UniProtKB-KW"/>
</dbReference>
<dbReference type="Proteomes" id="UP000199227">
    <property type="component" value="Unassembled WGS sequence"/>
</dbReference>
<dbReference type="InterPro" id="IPR004089">
    <property type="entry name" value="MCPsignal_dom"/>
</dbReference>
<dbReference type="GO" id="GO:0016020">
    <property type="term" value="C:membrane"/>
    <property type="evidence" value="ECO:0007669"/>
    <property type="project" value="InterPro"/>
</dbReference>
<keyword evidence="3" id="KW-1133">Transmembrane helix</keyword>
<keyword evidence="6" id="KW-1185">Reference proteome</keyword>
<sequence length="490" mass="54532">MTSLYSAFSNKQTLLFLITALGAAVYLLVTGAYIPGAVIGVLSIGGLFIPSNQSGACEKIFQDPLIRQIRDVLAKAGNGELSDRITNIPDDHVLQGVAWGINDMLDQVEQMMRDIRASIDAANEGRTYRILFIGGYKGDFRASVPHLNTAIRSIAESFKTKMRGELSREFEKETGGVASGLRIIQNDITKNSVLLERIQKNTAETAEEAAKSRETVRAIVSSLDQLIQLISHSNEAIISLNERTGEISAIVNLIKDIADQTNLLALNAAIEAARAGEHGRGFAVVADEVRKLAERTQKATQEIAITIQTLQQESNDIQSNSEEISSIATNSQDDINRFESTLEQFTQKTDESAKEAKFIRDSLFGTLIKVDHIIFKSNAYITVLNENEDKVIEFSDHHSCRLGKWYDTTGKELFSHTPSYKAMEKPHEKVHEMVLQTIPCAKTHNCLTPENRPKLVKNFLEMEKASNQLFELIHKMVREANPEVNWEEVA</sequence>
<dbReference type="PANTHER" id="PTHR32089:SF112">
    <property type="entry name" value="LYSOZYME-LIKE PROTEIN-RELATED"/>
    <property type="match status" value="1"/>
</dbReference>
<dbReference type="SUPFAM" id="SSF58104">
    <property type="entry name" value="Methyl-accepting chemotaxis protein (MCP) signaling domain"/>
    <property type="match status" value="1"/>
</dbReference>
<dbReference type="Pfam" id="PF00015">
    <property type="entry name" value="MCPsignal"/>
    <property type="match status" value="1"/>
</dbReference>
<name>A0A1I5MN43_9BACT</name>
<keyword evidence="3" id="KW-0812">Transmembrane</keyword>
<evidence type="ECO:0000313" key="5">
    <source>
        <dbReference type="EMBL" id="SFP10940.1"/>
    </source>
</evidence>
<organism evidence="5 6">
    <name type="scientific">Hydrogenimonas thermophila</name>
    <dbReference type="NCBI Taxonomy" id="223786"/>
    <lineage>
        <taxon>Bacteria</taxon>
        <taxon>Pseudomonadati</taxon>
        <taxon>Campylobacterota</taxon>
        <taxon>Epsilonproteobacteria</taxon>
        <taxon>Campylobacterales</taxon>
        <taxon>Hydrogenimonadaceae</taxon>
        <taxon>Hydrogenimonas</taxon>
    </lineage>
</organism>
<dbReference type="OrthoDB" id="1808874at2"/>